<reference evidence="2 3" key="1">
    <citation type="submission" date="2023-07" db="EMBL/GenBank/DDBJ databases">
        <title>Genomic Encyclopedia of Type Strains, Phase IV (KMG-IV): sequencing the most valuable type-strain genomes for metagenomic binning, comparative biology and taxonomic classification.</title>
        <authorList>
            <person name="Goeker M."/>
        </authorList>
    </citation>
    <scope>NUCLEOTIDE SEQUENCE [LARGE SCALE GENOMIC DNA]</scope>
    <source>
        <strain evidence="2 3">DSM 19092</strain>
    </source>
</reference>
<keyword evidence="1" id="KW-0472">Membrane</keyword>
<proteinExistence type="predicted"/>
<evidence type="ECO:0000256" key="1">
    <source>
        <dbReference type="SAM" id="Phobius"/>
    </source>
</evidence>
<comment type="caution">
    <text evidence="2">The sequence shown here is derived from an EMBL/GenBank/DDBJ whole genome shotgun (WGS) entry which is preliminary data.</text>
</comment>
<keyword evidence="3" id="KW-1185">Reference proteome</keyword>
<evidence type="ECO:0008006" key="4">
    <source>
        <dbReference type="Google" id="ProtNLM"/>
    </source>
</evidence>
<sequence length="155" mass="18012">MMNIVKQSRKSNSPSLPKKQFFFGKNNVALIATVLLATLLGTYLDLLLVHSGFYTFPKRLFPKLFSINILFTLVILPIITTSFLMVMSKIHPFVRPLLLLIIGIFAYLFELMAERIGLFIHAPKWNHLNSFIGYILFFMMMWRFYSLLVNSTKNK</sequence>
<evidence type="ECO:0000313" key="2">
    <source>
        <dbReference type="EMBL" id="MDQ0163494.1"/>
    </source>
</evidence>
<dbReference type="EMBL" id="JAUSTR010000017">
    <property type="protein sequence ID" value="MDQ0163494.1"/>
    <property type="molecule type" value="Genomic_DNA"/>
</dbReference>
<gene>
    <name evidence="2" type="ORF">J2S06_002600</name>
</gene>
<feature type="transmembrane region" description="Helical" evidence="1">
    <location>
        <begin position="93"/>
        <end position="111"/>
    </location>
</feature>
<dbReference type="InterPro" id="IPR048147">
    <property type="entry name" value="CBO0543-like"/>
</dbReference>
<feature type="transmembrane region" description="Helical" evidence="1">
    <location>
        <begin position="21"/>
        <end position="44"/>
    </location>
</feature>
<keyword evidence="1" id="KW-1133">Transmembrane helix</keyword>
<dbReference type="NCBIfam" id="NF041644">
    <property type="entry name" value="CBO0543_fam"/>
    <property type="match status" value="1"/>
</dbReference>
<keyword evidence="1" id="KW-0812">Transmembrane</keyword>
<dbReference type="Proteomes" id="UP001225646">
    <property type="component" value="Unassembled WGS sequence"/>
</dbReference>
<protein>
    <recommendedName>
        <fullName evidence="4">Group-specific protein</fullName>
    </recommendedName>
</protein>
<evidence type="ECO:0000313" key="3">
    <source>
        <dbReference type="Proteomes" id="UP001225646"/>
    </source>
</evidence>
<feature type="transmembrane region" description="Helical" evidence="1">
    <location>
        <begin position="131"/>
        <end position="149"/>
    </location>
</feature>
<dbReference type="RefSeq" id="WP_419152558.1">
    <property type="nucleotide sequence ID" value="NZ_JAUSTR010000017.1"/>
</dbReference>
<feature type="transmembrane region" description="Helical" evidence="1">
    <location>
        <begin position="64"/>
        <end position="86"/>
    </location>
</feature>
<organism evidence="2 3">
    <name type="scientific">Aeribacillus alveayuensis</name>
    <dbReference type="NCBI Taxonomy" id="279215"/>
    <lineage>
        <taxon>Bacteria</taxon>
        <taxon>Bacillati</taxon>
        <taxon>Bacillota</taxon>
        <taxon>Bacilli</taxon>
        <taxon>Bacillales</taxon>
        <taxon>Bacillaceae</taxon>
        <taxon>Aeribacillus</taxon>
    </lineage>
</organism>
<accession>A0ABT9VR83</accession>
<name>A0ABT9VR83_9BACI</name>